<keyword evidence="3" id="KW-1185">Reference proteome</keyword>
<dbReference type="AlphaFoldDB" id="A0AAD5SWB5"/>
<feature type="transmembrane region" description="Helical" evidence="1">
    <location>
        <begin position="6"/>
        <end position="30"/>
    </location>
</feature>
<evidence type="ECO:0000256" key="1">
    <source>
        <dbReference type="SAM" id="Phobius"/>
    </source>
</evidence>
<feature type="non-terminal residue" evidence="2">
    <location>
        <position position="240"/>
    </location>
</feature>
<feature type="transmembrane region" description="Helical" evidence="1">
    <location>
        <begin position="75"/>
        <end position="96"/>
    </location>
</feature>
<proteinExistence type="predicted"/>
<protein>
    <recommendedName>
        <fullName evidence="4">G protein-coupled receptor</fullName>
    </recommendedName>
</protein>
<comment type="caution">
    <text evidence="2">The sequence shown here is derived from an EMBL/GenBank/DDBJ whole genome shotgun (WGS) entry which is preliminary data.</text>
</comment>
<organism evidence="2 3">
    <name type="scientific">Physocladia obscura</name>
    <dbReference type="NCBI Taxonomy" id="109957"/>
    <lineage>
        <taxon>Eukaryota</taxon>
        <taxon>Fungi</taxon>
        <taxon>Fungi incertae sedis</taxon>
        <taxon>Chytridiomycota</taxon>
        <taxon>Chytridiomycota incertae sedis</taxon>
        <taxon>Chytridiomycetes</taxon>
        <taxon>Chytridiales</taxon>
        <taxon>Chytriomycetaceae</taxon>
        <taxon>Physocladia</taxon>
    </lineage>
</organism>
<dbReference type="EMBL" id="JADGJH010001821">
    <property type="protein sequence ID" value="KAJ3109234.1"/>
    <property type="molecule type" value="Genomic_DNA"/>
</dbReference>
<gene>
    <name evidence="2" type="ORF">HK100_003330</name>
</gene>
<feature type="transmembrane region" description="Helical" evidence="1">
    <location>
        <begin position="119"/>
        <end position="142"/>
    </location>
</feature>
<dbReference type="Proteomes" id="UP001211907">
    <property type="component" value="Unassembled WGS sequence"/>
</dbReference>
<accession>A0AAD5SWB5</accession>
<feature type="transmembrane region" description="Helical" evidence="1">
    <location>
        <begin position="185"/>
        <end position="209"/>
    </location>
</feature>
<keyword evidence="1" id="KW-0472">Membrane</keyword>
<keyword evidence="1" id="KW-1133">Transmembrane helix</keyword>
<evidence type="ECO:0000313" key="3">
    <source>
        <dbReference type="Proteomes" id="UP001211907"/>
    </source>
</evidence>
<reference evidence="2" key="1">
    <citation type="submission" date="2020-05" db="EMBL/GenBank/DDBJ databases">
        <title>Phylogenomic resolution of chytrid fungi.</title>
        <authorList>
            <person name="Stajich J.E."/>
            <person name="Amses K."/>
            <person name="Simmons R."/>
            <person name="Seto K."/>
            <person name="Myers J."/>
            <person name="Bonds A."/>
            <person name="Quandt C.A."/>
            <person name="Barry K."/>
            <person name="Liu P."/>
            <person name="Grigoriev I."/>
            <person name="Longcore J.E."/>
            <person name="James T.Y."/>
        </authorList>
    </citation>
    <scope>NUCLEOTIDE SEQUENCE</scope>
    <source>
        <strain evidence="2">JEL0513</strain>
    </source>
</reference>
<evidence type="ECO:0000313" key="2">
    <source>
        <dbReference type="EMBL" id="KAJ3109234.1"/>
    </source>
</evidence>
<keyword evidence="1" id="KW-0812">Transmembrane</keyword>
<name>A0AAD5SWB5_9FUNG</name>
<feature type="transmembrane region" description="Helical" evidence="1">
    <location>
        <begin position="42"/>
        <end position="69"/>
    </location>
</feature>
<sequence length="240" mass="26646">MLYPVVLYSLLIIYAIGAIFNGCILITIIANRPLRKSRVDQITAALILAVFLWSLGRVFIQTMLILGLISINDPVAAAFSNLVIVCLFGLNLNLALERFSILQPTTDGFRPLLQPQRQIWLIVVPAISYAGNVVLMIVFYTATYQYSKKKLADRSGLASFFVTNMENDIDDEMVESLHQKSQLQILFKCIGLSMSLVVFYVPLLVYGVAVMLNESTSNNSTLIDTMALIMSLDAILIPAM</sequence>
<evidence type="ECO:0008006" key="4">
    <source>
        <dbReference type="Google" id="ProtNLM"/>
    </source>
</evidence>